<keyword evidence="1" id="KW-0732">Signal</keyword>
<sequence>MRSVYTFLAAALSLAPAARSYTLEGHGALVVSDITGSDILGYLNTDGKWADEDPVAFNGGSTLMFNGQYKWLIVNDQGTITTDEHGPDGTYWEALTHNRAGEPTFIIATDLSGEGVYGGPFWYASAVPVGSEAVALSSEPFDGAQNVTLTWFGLI</sequence>
<dbReference type="AlphaFoldDB" id="A0A317WA10"/>
<evidence type="ECO:0000313" key="2">
    <source>
        <dbReference type="EMBL" id="PWY82162.1"/>
    </source>
</evidence>
<feature type="signal peptide" evidence="1">
    <location>
        <begin position="1"/>
        <end position="20"/>
    </location>
</feature>
<organism evidence="2 3">
    <name type="scientific">Aspergillus heteromorphus CBS 117.55</name>
    <dbReference type="NCBI Taxonomy" id="1448321"/>
    <lineage>
        <taxon>Eukaryota</taxon>
        <taxon>Fungi</taxon>
        <taxon>Dikarya</taxon>
        <taxon>Ascomycota</taxon>
        <taxon>Pezizomycotina</taxon>
        <taxon>Eurotiomycetes</taxon>
        <taxon>Eurotiomycetidae</taxon>
        <taxon>Eurotiales</taxon>
        <taxon>Aspergillaceae</taxon>
        <taxon>Aspergillus</taxon>
        <taxon>Aspergillus subgen. Circumdati</taxon>
    </lineage>
</organism>
<dbReference type="Proteomes" id="UP000247233">
    <property type="component" value="Unassembled WGS sequence"/>
</dbReference>
<dbReference type="RefSeq" id="XP_025399427.1">
    <property type="nucleotide sequence ID" value="XM_025546625.1"/>
</dbReference>
<evidence type="ECO:0000313" key="3">
    <source>
        <dbReference type="Proteomes" id="UP000247233"/>
    </source>
</evidence>
<reference evidence="2 3" key="1">
    <citation type="submission" date="2016-12" db="EMBL/GenBank/DDBJ databases">
        <title>The genomes of Aspergillus section Nigri reveals drivers in fungal speciation.</title>
        <authorList>
            <consortium name="DOE Joint Genome Institute"/>
            <person name="Vesth T.C."/>
            <person name="Nybo J."/>
            <person name="Theobald S."/>
            <person name="Brandl J."/>
            <person name="Frisvad J.C."/>
            <person name="Nielsen K.F."/>
            <person name="Lyhne E.K."/>
            <person name="Kogle M.E."/>
            <person name="Kuo A."/>
            <person name="Riley R."/>
            <person name="Clum A."/>
            <person name="Nolan M."/>
            <person name="Lipzen A."/>
            <person name="Salamov A."/>
            <person name="Henrissat B."/>
            <person name="Wiebenga A."/>
            <person name="De Vries R.P."/>
            <person name="Grigoriev I.V."/>
            <person name="Mortensen U.H."/>
            <person name="Andersen M.R."/>
            <person name="Baker S.E."/>
        </authorList>
    </citation>
    <scope>NUCLEOTIDE SEQUENCE [LARGE SCALE GENOMIC DNA]</scope>
    <source>
        <strain evidence="2 3">CBS 117.55</strain>
    </source>
</reference>
<accession>A0A317WA10</accession>
<comment type="caution">
    <text evidence="2">The sequence shown here is derived from an EMBL/GenBank/DDBJ whole genome shotgun (WGS) entry which is preliminary data.</text>
</comment>
<feature type="chain" id="PRO_5016455558" evidence="1">
    <location>
        <begin position="21"/>
        <end position="155"/>
    </location>
</feature>
<dbReference type="VEuPathDB" id="FungiDB:BO70DRAFT_396460"/>
<protein>
    <submittedName>
        <fullName evidence="2">Uncharacterized protein</fullName>
    </submittedName>
</protein>
<dbReference type="GeneID" id="37068862"/>
<proteinExistence type="predicted"/>
<evidence type="ECO:0000256" key="1">
    <source>
        <dbReference type="SAM" id="SignalP"/>
    </source>
</evidence>
<keyword evidence="3" id="KW-1185">Reference proteome</keyword>
<gene>
    <name evidence="2" type="ORF">BO70DRAFT_396460</name>
</gene>
<name>A0A317WA10_9EURO</name>
<dbReference type="EMBL" id="MSFL01000012">
    <property type="protein sequence ID" value="PWY82162.1"/>
    <property type="molecule type" value="Genomic_DNA"/>
</dbReference>